<dbReference type="PANTHER" id="PTHR48079">
    <property type="entry name" value="PROTEIN YEEZ"/>
    <property type="match status" value="1"/>
</dbReference>
<proteinExistence type="predicted"/>
<sequence>MSKKLVVLGAGWLGNALSQEAKLAGWQVEATRRTADSQAQICAFDLTDSGLHHTLTLTDAYWVCAIPPRMRQANSNYLETLKHALATAQSMACKGFILCSSTAVYDTADGVYTEQGTLAEQDSKRQQVLQGAEELVKGTGGKIVRLAGLVGPEREPGRFISGKQLSSSSQAKVNMLHQQDAVNGLICLIENWPHAQGIYNLCHPDHPTKQDYYQKHCENYESTPPTFNSDTQSERIIEGSAICQLGFKYNHDI</sequence>
<dbReference type="InterPro" id="IPR051783">
    <property type="entry name" value="NAD(P)-dependent_oxidoreduct"/>
</dbReference>
<evidence type="ECO:0000313" key="2">
    <source>
        <dbReference type="Proteomes" id="UP000093366"/>
    </source>
</evidence>
<dbReference type="GO" id="GO:0005737">
    <property type="term" value="C:cytoplasm"/>
    <property type="evidence" value="ECO:0007669"/>
    <property type="project" value="TreeGrafter"/>
</dbReference>
<gene>
    <name evidence="1" type="ORF">A7985_20240</name>
</gene>
<dbReference type="InterPro" id="IPR036291">
    <property type="entry name" value="NAD(P)-bd_dom_sf"/>
</dbReference>
<dbReference type="Gene3D" id="3.40.50.720">
    <property type="entry name" value="NAD(P)-binding Rossmann-like Domain"/>
    <property type="match status" value="1"/>
</dbReference>
<dbReference type="RefSeq" id="WP_065792287.1">
    <property type="nucleotide sequence ID" value="NZ_MAUJ01000008.1"/>
</dbReference>
<dbReference type="PANTHER" id="PTHR48079:SF6">
    <property type="entry name" value="NAD(P)-BINDING DOMAIN-CONTAINING PROTEIN-RELATED"/>
    <property type="match status" value="1"/>
</dbReference>
<dbReference type="OrthoDB" id="751203at2"/>
<accession>A0A1C0TLK7</accession>
<dbReference type="AlphaFoldDB" id="A0A1C0TLK7"/>
<reference evidence="2" key="1">
    <citation type="submission" date="2016-07" db="EMBL/GenBank/DDBJ databases">
        <authorList>
            <person name="Florea S."/>
            <person name="Webb J.S."/>
            <person name="Jaromczyk J."/>
            <person name="Schardl C.L."/>
        </authorList>
    </citation>
    <scope>NUCLEOTIDE SEQUENCE [LARGE SCALE GENOMIC DNA]</scope>
    <source>
        <strain evidence="2">IPB1</strain>
    </source>
</reference>
<protein>
    <submittedName>
        <fullName evidence="1">NADP-binding protein</fullName>
    </submittedName>
</protein>
<dbReference type="Proteomes" id="UP000093366">
    <property type="component" value="Unassembled WGS sequence"/>
</dbReference>
<dbReference type="GO" id="GO:0004029">
    <property type="term" value="F:aldehyde dehydrogenase (NAD+) activity"/>
    <property type="evidence" value="ECO:0007669"/>
    <property type="project" value="TreeGrafter"/>
</dbReference>
<name>A0A1C0TLK7_9GAMM</name>
<comment type="caution">
    <text evidence="1">The sequence shown here is derived from an EMBL/GenBank/DDBJ whole genome shotgun (WGS) entry which is preliminary data.</text>
</comment>
<organism evidence="1 2">
    <name type="scientific">Pseudoalteromonas luteoviolacea</name>
    <dbReference type="NCBI Taxonomy" id="43657"/>
    <lineage>
        <taxon>Bacteria</taxon>
        <taxon>Pseudomonadati</taxon>
        <taxon>Pseudomonadota</taxon>
        <taxon>Gammaproteobacteria</taxon>
        <taxon>Alteromonadales</taxon>
        <taxon>Pseudoalteromonadaceae</taxon>
        <taxon>Pseudoalteromonas</taxon>
    </lineage>
</organism>
<dbReference type="EMBL" id="MAUJ01000008">
    <property type="protein sequence ID" value="OCQ19743.1"/>
    <property type="molecule type" value="Genomic_DNA"/>
</dbReference>
<evidence type="ECO:0000313" key="1">
    <source>
        <dbReference type="EMBL" id="OCQ19743.1"/>
    </source>
</evidence>
<dbReference type="SUPFAM" id="SSF51735">
    <property type="entry name" value="NAD(P)-binding Rossmann-fold domains"/>
    <property type="match status" value="1"/>
</dbReference>